<gene>
    <name evidence="3" type="ORF">GCM10011396_03320</name>
</gene>
<dbReference type="PROSITE" id="PS51257">
    <property type="entry name" value="PROKAR_LIPOPROTEIN"/>
    <property type="match status" value="1"/>
</dbReference>
<dbReference type="AlphaFoldDB" id="A0A916U4L2"/>
<evidence type="ECO:0000256" key="2">
    <source>
        <dbReference type="SAM" id="SignalP"/>
    </source>
</evidence>
<feature type="compositionally biased region" description="Basic and acidic residues" evidence="1">
    <location>
        <begin position="144"/>
        <end position="162"/>
    </location>
</feature>
<evidence type="ECO:0000313" key="4">
    <source>
        <dbReference type="Proteomes" id="UP000637423"/>
    </source>
</evidence>
<accession>A0A916U4L2</accession>
<dbReference type="RefSeq" id="WP_188564254.1">
    <property type="nucleotide sequence ID" value="NZ_BMED01000001.1"/>
</dbReference>
<evidence type="ECO:0000313" key="3">
    <source>
        <dbReference type="EMBL" id="GGC59763.1"/>
    </source>
</evidence>
<reference evidence="3" key="2">
    <citation type="submission" date="2020-09" db="EMBL/GenBank/DDBJ databases">
        <authorList>
            <person name="Sun Q."/>
            <person name="Zhou Y."/>
        </authorList>
    </citation>
    <scope>NUCLEOTIDE SEQUENCE</scope>
    <source>
        <strain evidence="3">CGMCC 1.10998</strain>
    </source>
</reference>
<organism evidence="3 4">
    <name type="scientific">Undibacterium terreum</name>
    <dbReference type="NCBI Taxonomy" id="1224302"/>
    <lineage>
        <taxon>Bacteria</taxon>
        <taxon>Pseudomonadati</taxon>
        <taxon>Pseudomonadota</taxon>
        <taxon>Betaproteobacteria</taxon>
        <taxon>Burkholderiales</taxon>
        <taxon>Oxalobacteraceae</taxon>
        <taxon>Undibacterium</taxon>
    </lineage>
</organism>
<protein>
    <recommendedName>
        <fullName evidence="5">LTXXQ motif family protein</fullName>
    </recommendedName>
</protein>
<reference evidence="3" key="1">
    <citation type="journal article" date="2014" name="Int. J. Syst. Evol. Microbiol.">
        <title>Complete genome sequence of Corynebacterium casei LMG S-19264T (=DSM 44701T), isolated from a smear-ripened cheese.</title>
        <authorList>
            <consortium name="US DOE Joint Genome Institute (JGI-PGF)"/>
            <person name="Walter F."/>
            <person name="Albersmeier A."/>
            <person name="Kalinowski J."/>
            <person name="Ruckert C."/>
        </authorList>
    </citation>
    <scope>NUCLEOTIDE SEQUENCE</scope>
    <source>
        <strain evidence="3">CGMCC 1.10998</strain>
    </source>
</reference>
<keyword evidence="2" id="KW-0732">Signal</keyword>
<comment type="caution">
    <text evidence="3">The sequence shown here is derived from an EMBL/GenBank/DDBJ whole genome shotgun (WGS) entry which is preliminary data.</text>
</comment>
<evidence type="ECO:0000256" key="1">
    <source>
        <dbReference type="SAM" id="MobiDB-lite"/>
    </source>
</evidence>
<evidence type="ECO:0008006" key="5">
    <source>
        <dbReference type="Google" id="ProtNLM"/>
    </source>
</evidence>
<feature type="region of interest" description="Disordered" evidence="1">
    <location>
        <begin position="144"/>
        <end position="184"/>
    </location>
</feature>
<sequence>MKLIARKYISSITVALACAFAGSAHAVSVMDLKLESLVPRMAEIKKALNLNPNQQTLWQQTEAKTNNILHTRELRRDRLQAEIGQRMDQSGGELRDMARLVDAEEDMSEQEARQLRELWLTVNDALDDNQRQIAQGFLAEQLRRQTDGPQINHEKSGGDAPKRGGGRKGGMGGSIGGGGGSAQF</sequence>
<dbReference type="EMBL" id="BMED01000001">
    <property type="protein sequence ID" value="GGC59763.1"/>
    <property type="molecule type" value="Genomic_DNA"/>
</dbReference>
<dbReference type="Proteomes" id="UP000637423">
    <property type="component" value="Unassembled WGS sequence"/>
</dbReference>
<name>A0A916U4L2_9BURK</name>
<feature type="compositionally biased region" description="Gly residues" evidence="1">
    <location>
        <begin position="167"/>
        <end position="184"/>
    </location>
</feature>
<keyword evidence="4" id="KW-1185">Reference proteome</keyword>
<feature type="signal peptide" evidence="2">
    <location>
        <begin position="1"/>
        <end position="26"/>
    </location>
</feature>
<proteinExistence type="predicted"/>
<feature type="chain" id="PRO_5036903349" description="LTXXQ motif family protein" evidence="2">
    <location>
        <begin position="27"/>
        <end position="184"/>
    </location>
</feature>